<dbReference type="AlphaFoldDB" id="A0A1Y2ETR3"/>
<accession>A0A1Y2ETR3</accession>
<name>A0A1Y2ETR3_9FUNG</name>
<proteinExistence type="predicted"/>
<organism evidence="2 3">
    <name type="scientific">Neocallimastix californiae</name>
    <dbReference type="NCBI Taxonomy" id="1754190"/>
    <lineage>
        <taxon>Eukaryota</taxon>
        <taxon>Fungi</taxon>
        <taxon>Fungi incertae sedis</taxon>
        <taxon>Chytridiomycota</taxon>
        <taxon>Chytridiomycota incertae sedis</taxon>
        <taxon>Neocallimastigomycetes</taxon>
        <taxon>Neocallimastigales</taxon>
        <taxon>Neocallimastigaceae</taxon>
        <taxon>Neocallimastix</taxon>
    </lineage>
</organism>
<comment type="caution">
    <text evidence="2">The sequence shown here is derived from an EMBL/GenBank/DDBJ whole genome shotgun (WGS) entry which is preliminary data.</text>
</comment>
<gene>
    <name evidence="2" type="ORF">LY90DRAFT_666083</name>
</gene>
<feature type="region of interest" description="Disordered" evidence="1">
    <location>
        <begin position="27"/>
        <end position="53"/>
    </location>
</feature>
<dbReference type="EMBL" id="MCOG01000027">
    <property type="protein sequence ID" value="ORY74953.1"/>
    <property type="molecule type" value="Genomic_DNA"/>
</dbReference>
<evidence type="ECO:0000256" key="1">
    <source>
        <dbReference type="SAM" id="MobiDB-lite"/>
    </source>
</evidence>
<reference evidence="2 3" key="1">
    <citation type="submission" date="2016-08" db="EMBL/GenBank/DDBJ databases">
        <title>A Parts List for Fungal Cellulosomes Revealed by Comparative Genomics.</title>
        <authorList>
            <consortium name="DOE Joint Genome Institute"/>
            <person name="Haitjema C.H."/>
            <person name="Gilmore S.P."/>
            <person name="Henske J.K."/>
            <person name="Solomon K.V."/>
            <person name="De Groot R."/>
            <person name="Kuo A."/>
            <person name="Mondo S.J."/>
            <person name="Salamov A.A."/>
            <person name="Labutti K."/>
            <person name="Zhao Z."/>
            <person name="Chiniquy J."/>
            <person name="Barry K."/>
            <person name="Brewer H.M."/>
            <person name="Purvine S.O."/>
            <person name="Wright A.T."/>
            <person name="Boxma B."/>
            <person name="Van Alen T."/>
            <person name="Hackstein J.H."/>
            <person name="Baker S.E."/>
            <person name="Grigoriev I.V."/>
            <person name="O'Malley M.A."/>
        </authorList>
    </citation>
    <scope>NUCLEOTIDE SEQUENCE [LARGE SCALE GENOMIC DNA]</scope>
    <source>
        <strain evidence="2 3">G1</strain>
    </source>
</reference>
<evidence type="ECO:0000313" key="3">
    <source>
        <dbReference type="Proteomes" id="UP000193920"/>
    </source>
</evidence>
<keyword evidence="3" id="KW-1185">Reference proteome</keyword>
<evidence type="ECO:0000313" key="2">
    <source>
        <dbReference type="EMBL" id="ORY74953.1"/>
    </source>
</evidence>
<protein>
    <submittedName>
        <fullName evidence="2">Uncharacterized protein</fullName>
    </submittedName>
</protein>
<feature type="compositionally biased region" description="Polar residues" evidence="1">
    <location>
        <begin position="37"/>
        <end position="48"/>
    </location>
</feature>
<dbReference type="Proteomes" id="UP000193920">
    <property type="component" value="Unassembled WGS sequence"/>
</dbReference>
<sequence>MISMIKMTLLLKNYINTEVGTKTIPSTKSLLNKDTDDTSSLPPKNVLSTKLLPNKNNNEKDLISIPNFEENGECYSPENDNNVLEKHSISMDIYKINIINSSNINYSKIQH</sequence>